<keyword evidence="2" id="KW-1133">Transmembrane helix</keyword>
<proteinExistence type="predicted"/>
<keyword evidence="2" id="KW-0472">Membrane</keyword>
<evidence type="ECO:0000256" key="1">
    <source>
        <dbReference type="SAM" id="MobiDB-lite"/>
    </source>
</evidence>
<dbReference type="EMBL" id="JAMYJR010000051">
    <property type="protein sequence ID" value="MCO8276795.1"/>
    <property type="molecule type" value="Genomic_DNA"/>
</dbReference>
<comment type="caution">
    <text evidence="4">The sequence shown here is derived from an EMBL/GenBank/DDBJ whole genome shotgun (WGS) entry which is preliminary data.</text>
</comment>
<feature type="chain" id="PRO_5045844135" evidence="3">
    <location>
        <begin position="27"/>
        <end position="253"/>
    </location>
</feature>
<organism evidence="4 5">
    <name type="scientific">Paractinoplanes aksuensis</name>
    <dbReference type="NCBI Taxonomy" id="2939490"/>
    <lineage>
        <taxon>Bacteria</taxon>
        <taxon>Bacillati</taxon>
        <taxon>Actinomycetota</taxon>
        <taxon>Actinomycetes</taxon>
        <taxon>Micromonosporales</taxon>
        <taxon>Micromonosporaceae</taxon>
        <taxon>Paractinoplanes</taxon>
    </lineage>
</organism>
<feature type="region of interest" description="Disordered" evidence="1">
    <location>
        <begin position="166"/>
        <end position="218"/>
    </location>
</feature>
<dbReference type="NCBIfam" id="TIGR01167">
    <property type="entry name" value="LPXTG_anchor"/>
    <property type="match status" value="1"/>
</dbReference>
<feature type="compositionally biased region" description="Gly residues" evidence="1">
    <location>
        <begin position="207"/>
        <end position="217"/>
    </location>
</feature>
<protein>
    <submittedName>
        <fullName evidence="4">LPXTG cell wall anchor domain-containing protein</fullName>
    </submittedName>
</protein>
<keyword evidence="5" id="KW-1185">Reference proteome</keyword>
<feature type="compositionally biased region" description="Low complexity" evidence="1">
    <location>
        <begin position="170"/>
        <end position="206"/>
    </location>
</feature>
<accession>A0ABT1E1B1</accession>
<feature type="transmembrane region" description="Helical" evidence="2">
    <location>
        <begin position="225"/>
        <end position="244"/>
    </location>
</feature>
<name>A0ABT1E1B1_9ACTN</name>
<dbReference type="Proteomes" id="UP001523369">
    <property type="component" value="Unassembled WGS sequence"/>
</dbReference>
<evidence type="ECO:0000256" key="3">
    <source>
        <dbReference type="SAM" id="SignalP"/>
    </source>
</evidence>
<keyword evidence="3" id="KW-0732">Signal</keyword>
<dbReference type="RefSeq" id="WP_253242820.1">
    <property type="nucleotide sequence ID" value="NZ_JAMYJR010000051.1"/>
</dbReference>
<sequence length="253" mass="25910">MRGKMVAGVVMALAFVIPAAPAVAQAAAPGLDQACQTVERKTYRDIRDLIKIDLDTASEQDLEVLAGQVLTVARNESLPVLPDAIEDKLDGGDEADLRAFLKVGVLQAWEVALRVSVVRTLTGAGPNVQAATQKVLDTPDAGVDVYRAYLNEGVYEARALDCAAQPTPTPTVTPTVTPTATPGTTPGVTTPADPDPTASTTPAAPGGENGGEGGGLPVTGSNTGLVAAVGGALLVLGGFGYVLARRRRSRFVA</sequence>
<gene>
    <name evidence="4" type="ORF">M1L60_40070</name>
</gene>
<evidence type="ECO:0000313" key="5">
    <source>
        <dbReference type="Proteomes" id="UP001523369"/>
    </source>
</evidence>
<reference evidence="4 5" key="1">
    <citation type="submission" date="2022-06" db="EMBL/GenBank/DDBJ databases">
        <title>New Species of the Genus Actinoplanes, ActinopZanes ferrugineus.</title>
        <authorList>
            <person name="Ding P."/>
        </authorList>
    </citation>
    <scope>NUCLEOTIDE SEQUENCE [LARGE SCALE GENOMIC DNA]</scope>
    <source>
        <strain evidence="4 5">TRM88003</strain>
    </source>
</reference>
<evidence type="ECO:0000313" key="4">
    <source>
        <dbReference type="EMBL" id="MCO8276795.1"/>
    </source>
</evidence>
<keyword evidence="2" id="KW-0812">Transmembrane</keyword>
<evidence type="ECO:0000256" key="2">
    <source>
        <dbReference type="SAM" id="Phobius"/>
    </source>
</evidence>
<feature type="signal peptide" evidence="3">
    <location>
        <begin position="1"/>
        <end position="26"/>
    </location>
</feature>